<dbReference type="AlphaFoldDB" id="A0A1I8AVL4"/>
<protein>
    <submittedName>
        <fullName evidence="2">Uncharacterized protein</fullName>
    </submittedName>
</protein>
<reference evidence="2" key="1">
    <citation type="submission" date="2016-11" db="UniProtKB">
        <authorList>
            <consortium name="WormBaseParasite"/>
        </authorList>
    </citation>
    <scope>IDENTIFICATION</scope>
</reference>
<dbReference type="WBParaSite" id="L893_g9964.t1">
    <property type="protein sequence ID" value="L893_g9964.t1"/>
    <property type="gene ID" value="L893_g9964"/>
</dbReference>
<keyword evidence="1" id="KW-1185">Reference proteome</keyword>
<accession>A0A1I8AVL4</accession>
<organism evidence="1 2">
    <name type="scientific">Steinernema glaseri</name>
    <dbReference type="NCBI Taxonomy" id="37863"/>
    <lineage>
        <taxon>Eukaryota</taxon>
        <taxon>Metazoa</taxon>
        <taxon>Ecdysozoa</taxon>
        <taxon>Nematoda</taxon>
        <taxon>Chromadorea</taxon>
        <taxon>Rhabditida</taxon>
        <taxon>Tylenchina</taxon>
        <taxon>Panagrolaimomorpha</taxon>
        <taxon>Strongyloidoidea</taxon>
        <taxon>Steinernematidae</taxon>
        <taxon>Steinernema</taxon>
    </lineage>
</organism>
<sequence>MSLHGVFTSAKPSPRRYVSYQMKNADKEVIVFPIKEGSIAPHPRTPFPRVYDASLPLHRQESGQGSVPKGARLFIARRRLPLSLLPERLSMLIGPKTQICTEIPAFISDLISTLGLYRRSNGDPCSTYDRYMLNMLWTLKCLPQFVYDL</sequence>
<name>A0A1I8AVL4_9BILA</name>
<evidence type="ECO:0000313" key="1">
    <source>
        <dbReference type="Proteomes" id="UP000095287"/>
    </source>
</evidence>
<dbReference type="Proteomes" id="UP000095287">
    <property type="component" value="Unplaced"/>
</dbReference>
<proteinExistence type="predicted"/>
<evidence type="ECO:0000313" key="2">
    <source>
        <dbReference type="WBParaSite" id="L893_g9964.t1"/>
    </source>
</evidence>